<proteinExistence type="predicted"/>
<evidence type="ECO:0000313" key="1">
    <source>
        <dbReference type="EMBL" id="PKI65717.1"/>
    </source>
</evidence>
<reference evidence="1 2" key="1">
    <citation type="submission" date="2017-11" db="EMBL/GenBank/DDBJ databases">
        <title>De-novo sequencing of pomegranate (Punica granatum L.) genome.</title>
        <authorList>
            <person name="Akparov Z."/>
            <person name="Amiraslanov A."/>
            <person name="Hajiyeva S."/>
            <person name="Abbasov M."/>
            <person name="Kaur K."/>
            <person name="Hamwieh A."/>
            <person name="Solovyev V."/>
            <person name="Salamov A."/>
            <person name="Braich B."/>
            <person name="Kosarev P."/>
            <person name="Mahmoud A."/>
            <person name="Hajiyev E."/>
            <person name="Babayeva S."/>
            <person name="Izzatullayeva V."/>
            <person name="Mammadov A."/>
            <person name="Mammadov A."/>
            <person name="Sharifova S."/>
            <person name="Ojaghi J."/>
            <person name="Eynullazada K."/>
            <person name="Bayramov B."/>
            <person name="Abdulazimova A."/>
            <person name="Shahmuradov I."/>
        </authorList>
    </citation>
    <scope>NUCLEOTIDE SEQUENCE [LARGE SCALE GENOMIC DNA]</scope>
    <source>
        <strain evidence="2">cv. AG2017</strain>
        <tissue evidence="1">Leaf</tissue>
    </source>
</reference>
<dbReference type="PANTHER" id="PTHR46922">
    <property type="entry name" value="DHHA1 DOMAIN PROTEIN"/>
    <property type="match status" value="1"/>
</dbReference>
<dbReference type="Proteomes" id="UP000233551">
    <property type="component" value="Unassembled WGS sequence"/>
</dbReference>
<comment type="caution">
    <text evidence="1">The sequence shown here is derived from an EMBL/GenBank/DDBJ whole genome shotgun (WGS) entry which is preliminary data.</text>
</comment>
<keyword evidence="2" id="KW-1185">Reference proteome</keyword>
<name>A0A2I0KB15_PUNGR</name>
<gene>
    <name evidence="1" type="ORF">CRG98_013906</name>
</gene>
<dbReference type="EMBL" id="PGOL01000734">
    <property type="protein sequence ID" value="PKI65717.1"/>
    <property type="molecule type" value="Genomic_DNA"/>
</dbReference>
<sequence length="353" mass="39601">MKLRAFSAALSPPAAAAQARRSFRSDAALEAIARASGDRVPNVALYNYPSFSGAFSALFARLFHDRLGLPCLILPFSSVEPLRVEDLYTEGIERCYLLDLLGPREFLATLAQRSSCKIIAFDHRKCMLSRVPPRKAYPENVSIYINTEKSSSFSVYEYFSAKLMEAQSPNDGAVASLFEPKDRDRVETVLKYIEDGDLRRWSLTDIRAFNIGSSEWRSKLNCVTNPYMYEQGVRADGSSDLSDEIGKQLSLKSAASGLRPIGAVIYMQRNNLKMCLRSIDDTTDTSEVAKGTDLELEEDPNCWLKRRNIWSIQPQSNSSWGSRRILKLREVARPMISCPDEGPLCSIYSISCQ</sequence>
<organism evidence="1 2">
    <name type="scientific">Punica granatum</name>
    <name type="common">Pomegranate</name>
    <dbReference type="NCBI Taxonomy" id="22663"/>
    <lineage>
        <taxon>Eukaryota</taxon>
        <taxon>Viridiplantae</taxon>
        <taxon>Streptophyta</taxon>
        <taxon>Embryophyta</taxon>
        <taxon>Tracheophyta</taxon>
        <taxon>Spermatophyta</taxon>
        <taxon>Magnoliopsida</taxon>
        <taxon>eudicotyledons</taxon>
        <taxon>Gunneridae</taxon>
        <taxon>Pentapetalae</taxon>
        <taxon>rosids</taxon>
        <taxon>malvids</taxon>
        <taxon>Myrtales</taxon>
        <taxon>Lythraceae</taxon>
        <taxon>Punica</taxon>
    </lineage>
</organism>
<dbReference type="PANTHER" id="PTHR46922:SF3">
    <property type="entry name" value="HEAT SHOCK PROTEIN"/>
    <property type="match status" value="1"/>
</dbReference>
<dbReference type="AlphaFoldDB" id="A0A2I0KB15"/>
<protein>
    <submittedName>
        <fullName evidence="1">Uncharacterized protein</fullName>
    </submittedName>
</protein>
<accession>A0A2I0KB15</accession>
<evidence type="ECO:0000313" key="2">
    <source>
        <dbReference type="Proteomes" id="UP000233551"/>
    </source>
</evidence>